<reference evidence="2 3" key="1">
    <citation type="journal article" date="2013" name="Curr. Biol.">
        <title>The Genome of the Foraminiferan Reticulomyxa filosa.</title>
        <authorList>
            <person name="Glockner G."/>
            <person name="Hulsmann N."/>
            <person name="Schleicher M."/>
            <person name="Noegel A.A."/>
            <person name="Eichinger L."/>
            <person name="Gallinger C."/>
            <person name="Pawlowski J."/>
            <person name="Sierra R."/>
            <person name="Euteneuer U."/>
            <person name="Pillet L."/>
            <person name="Moustafa A."/>
            <person name="Platzer M."/>
            <person name="Groth M."/>
            <person name="Szafranski K."/>
            <person name="Schliwa M."/>
        </authorList>
    </citation>
    <scope>NUCLEOTIDE SEQUENCE [LARGE SCALE GENOMIC DNA]</scope>
</reference>
<evidence type="ECO:0000256" key="1">
    <source>
        <dbReference type="SAM" id="MobiDB-lite"/>
    </source>
</evidence>
<feature type="non-terminal residue" evidence="2">
    <location>
        <position position="266"/>
    </location>
</feature>
<feature type="compositionally biased region" description="Low complexity" evidence="1">
    <location>
        <begin position="184"/>
        <end position="203"/>
    </location>
</feature>
<comment type="caution">
    <text evidence="2">The sequence shown here is derived from an EMBL/GenBank/DDBJ whole genome shotgun (WGS) entry which is preliminary data.</text>
</comment>
<feature type="region of interest" description="Disordered" evidence="1">
    <location>
        <begin position="184"/>
        <end position="229"/>
    </location>
</feature>
<accession>X6NHC5</accession>
<protein>
    <submittedName>
        <fullName evidence="2">Uncharacterized protein</fullName>
    </submittedName>
</protein>
<keyword evidence="3" id="KW-1185">Reference proteome</keyword>
<proteinExistence type="predicted"/>
<sequence>MLGFLQSIVGHVLLSRPSMSIGKIDIIGLQPLKVSVSELGQHSNRSMFYLDESASTENSVHGSVYTYSVSAGTNISQFAAFSDSHNSSLSIQHATWINPSNGTHDQQGLLIQYRNCSNLVIFFFKIKKKRDTLLLLKMIKTLNIVLCYVILYTVEEKQMFTDCDPITGMCDSVKSSTLSLLWKNSNDNTNDNDDNNNNSNDNNDNNDDNDDDNDDNDDDDGKNEAKDEREWQRKFNVIRRLKGAWDVQKTSDVESVLHDAHENPNV</sequence>
<evidence type="ECO:0000313" key="3">
    <source>
        <dbReference type="Proteomes" id="UP000023152"/>
    </source>
</evidence>
<organism evidence="2 3">
    <name type="scientific">Reticulomyxa filosa</name>
    <dbReference type="NCBI Taxonomy" id="46433"/>
    <lineage>
        <taxon>Eukaryota</taxon>
        <taxon>Sar</taxon>
        <taxon>Rhizaria</taxon>
        <taxon>Retaria</taxon>
        <taxon>Foraminifera</taxon>
        <taxon>Monothalamids</taxon>
        <taxon>Reticulomyxidae</taxon>
        <taxon>Reticulomyxa</taxon>
    </lineage>
</organism>
<dbReference type="AlphaFoldDB" id="X6NHC5"/>
<dbReference type="Proteomes" id="UP000023152">
    <property type="component" value="Unassembled WGS sequence"/>
</dbReference>
<feature type="compositionally biased region" description="Acidic residues" evidence="1">
    <location>
        <begin position="204"/>
        <end position="221"/>
    </location>
</feature>
<name>X6NHC5_RETFI</name>
<evidence type="ECO:0000313" key="2">
    <source>
        <dbReference type="EMBL" id="ETO24757.1"/>
    </source>
</evidence>
<dbReference type="EMBL" id="ASPP01008977">
    <property type="protein sequence ID" value="ETO24757.1"/>
    <property type="molecule type" value="Genomic_DNA"/>
</dbReference>
<gene>
    <name evidence="2" type="ORF">RFI_12400</name>
</gene>